<evidence type="ECO:0000256" key="5">
    <source>
        <dbReference type="ARBA" id="ARBA00022723"/>
    </source>
</evidence>
<dbReference type="Pfam" id="PF13359">
    <property type="entry name" value="DDE_Tnp_4"/>
    <property type="match status" value="1"/>
</dbReference>
<keyword evidence="4" id="KW-0540">Nuclease</keyword>
<evidence type="ECO:0000313" key="9">
    <source>
        <dbReference type="EMBL" id="KAJ4430585.1"/>
    </source>
</evidence>
<dbReference type="PANTHER" id="PTHR22930:SF269">
    <property type="entry name" value="NUCLEASE HARBI1-LIKE PROTEIN"/>
    <property type="match status" value="1"/>
</dbReference>
<comment type="similarity">
    <text evidence="3">Belongs to the HARBI1 family.</text>
</comment>
<evidence type="ECO:0000313" key="10">
    <source>
        <dbReference type="Proteomes" id="UP001148838"/>
    </source>
</evidence>
<evidence type="ECO:0000259" key="8">
    <source>
        <dbReference type="Pfam" id="PF13359"/>
    </source>
</evidence>
<evidence type="ECO:0000256" key="2">
    <source>
        <dbReference type="ARBA" id="ARBA00004123"/>
    </source>
</evidence>
<protein>
    <recommendedName>
        <fullName evidence="8">DDE Tnp4 domain-containing protein</fullName>
    </recommendedName>
</protein>
<feature type="domain" description="DDE Tnp4" evidence="8">
    <location>
        <begin position="83"/>
        <end position="217"/>
    </location>
</feature>
<dbReference type="InterPro" id="IPR045249">
    <property type="entry name" value="HARBI1-like"/>
</dbReference>
<gene>
    <name evidence="9" type="ORF">ANN_19173</name>
</gene>
<sequence length="276" mass="31474">LATGCYLVELHYTYRIGKSTASEIVRTVCSAIWTCLRGQCLPQPTEEMWKDIANGFQNRANFPNCLGAIDGKHVGVVKPKMRVADSDYKFVFVDIGSFGKDSDSTIFQKSALCVRLIDNTLDIPHPAPLPNTDGIVTPYMFVGDEAFGLSEYVQRPYGGKMLSHKKKIFNYRLSRARRYVECTFGIMSNKWWVFHRAMNVNVDFAVGITKACCVLHNFVRVRDGHRIEDTLTVEGFESFMNLDDRRRTVSELRNRDILADYFVSDSGKVPWQESRI</sequence>
<name>A0ABQ8S9D3_PERAM</name>
<dbReference type="PANTHER" id="PTHR22930">
    <property type="match status" value="1"/>
</dbReference>
<organism evidence="9 10">
    <name type="scientific">Periplaneta americana</name>
    <name type="common">American cockroach</name>
    <name type="synonym">Blatta americana</name>
    <dbReference type="NCBI Taxonomy" id="6978"/>
    <lineage>
        <taxon>Eukaryota</taxon>
        <taxon>Metazoa</taxon>
        <taxon>Ecdysozoa</taxon>
        <taxon>Arthropoda</taxon>
        <taxon>Hexapoda</taxon>
        <taxon>Insecta</taxon>
        <taxon>Pterygota</taxon>
        <taxon>Neoptera</taxon>
        <taxon>Polyneoptera</taxon>
        <taxon>Dictyoptera</taxon>
        <taxon>Blattodea</taxon>
        <taxon>Blattoidea</taxon>
        <taxon>Blattidae</taxon>
        <taxon>Blattinae</taxon>
        <taxon>Periplaneta</taxon>
    </lineage>
</organism>
<comment type="caution">
    <text evidence="9">The sequence shown here is derived from an EMBL/GenBank/DDBJ whole genome shotgun (WGS) entry which is preliminary data.</text>
</comment>
<evidence type="ECO:0000256" key="1">
    <source>
        <dbReference type="ARBA" id="ARBA00001968"/>
    </source>
</evidence>
<dbReference type="Proteomes" id="UP001148838">
    <property type="component" value="Unassembled WGS sequence"/>
</dbReference>
<evidence type="ECO:0000256" key="7">
    <source>
        <dbReference type="ARBA" id="ARBA00023242"/>
    </source>
</evidence>
<keyword evidence="10" id="KW-1185">Reference proteome</keyword>
<dbReference type="InterPro" id="IPR027806">
    <property type="entry name" value="HARBI1_dom"/>
</dbReference>
<keyword evidence="7" id="KW-0539">Nucleus</keyword>
<reference evidence="9 10" key="1">
    <citation type="journal article" date="2022" name="Allergy">
        <title>Genome assembly and annotation of Periplaneta americana reveal a comprehensive cockroach allergen profile.</title>
        <authorList>
            <person name="Wang L."/>
            <person name="Xiong Q."/>
            <person name="Saelim N."/>
            <person name="Wang L."/>
            <person name="Nong W."/>
            <person name="Wan A.T."/>
            <person name="Shi M."/>
            <person name="Liu X."/>
            <person name="Cao Q."/>
            <person name="Hui J.H.L."/>
            <person name="Sookrung N."/>
            <person name="Leung T.F."/>
            <person name="Tungtrongchitr A."/>
            <person name="Tsui S.K.W."/>
        </authorList>
    </citation>
    <scope>NUCLEOTIDE SEQUENCE [LARGE SCALE GENOMIC DNA]</scope>
    <source>
        <strain evidence="9">PWHHKU_190912</strain>
    </source>
</reference>
<keyword evidence="5" id="KW-0479">Metal-binding</keyword>
<dbReference type="EMBL" id="JAJSOF020000031">
    <property type="protein sequence ID" value="KAJ4430585.1"/>
    <property type="molecule type" value="Genomic_DNA"/>
</dbReference>
<feature type="non-terminal residue" evidence="9">
    <location>
        <position position="1"/>
    </location>
</feature>
<keyword evidence="6" id="KW-0378">Hydrolase</keyword>
<evidence type="ECO:0000256" key="4">
    <source>
        <dbReference type="ARBA" id="ARBA00022722"/>
    </source>
</evidence>
<evidence type="ECO:0000256" key="6">
    <source>
        <dbReference type="ARBA" id="ARBA00022801"/>
    </source>
</evidence>
<accession>A0ABQ8S9D3</accession>
<proteinExistence type="inferred from homology"/>
<comment type="cofactor">
    <cofactor evidence="1">
        <name>a divalent metal cation</name>
        <dbReference type="ChEBI" id="CHEBI:60240"/>
    </cofactor>
</comment>
<evidence type="ECO:0000256" key="3">
    <source>
        <dbReference type="ARBA" id="ARBA00006958"/>
    </source>
</evidence>
<comment type="subcellular location">
    <subcellularLocation>
        <location evidence="2">Nucleus</location>
    </subcellularLocation>
</comment>